<reference evidence="1 2" key="1">
    <citation type="journal article" date="2014" name="BMC Genomics">
        <title>Genome and secretome analysis of the hemibiotrophic fungal pathogen, Moniliophthora roreri, which causes frosty pod rot disease of cacao: mechanisms of the biotrophic and necrotrophic phases.</title>
        <authorList>
            <person name="Meinhardt L.W."/>
            <person name="Costa G.G.L."/>
            <person name="Thomazella D.P.T."/>
            <person name="Teixeira P.J.P.L."/>
            <person name="Carazzolle M.F."/>
            <person name="Schuster S.C."/>
            <person name="Carlson J.E."/>
            <person name="Guiltinan M.J."/>
            <person name="Mieczkowski P."/>
            <person name="Farmer A."/>
            <person name="Ramaraj T."/>
            <person name="Crozier J."/>
            <person name="Davis R.E."/>
            <person name="Shao J."/>
            <person name="Melnick R.L."/>
            <person name="Pereira G.A.G."/>
            <person name="Bailey B.A."/>
        </authorList>
    </citation>
    <scope>NUCLEOTIDE SEQUENCE [LARGE SCALE GENOMIC DNA]</scope>
    <source>
        <strain evidence="1 2">MCA 2997</strain>
    </source>
</reference>
<keyword evidence="2" id="KW-1185">Reference proteome</keyword>
<gene>
    <name evidence="1" type="ORF">Moror_1469</name>
</gene>
<evidence type="ECO:0000313" key="1">
    <source>
        <dbReference type="EMBL" id="ESK93702.1"/>
    </source>
</evidence>
<dbReference type="KEGG" id="mrr:Moror_1469"/>
<evidence type="ECO:0000313" key="2">
    <source>
        <dbReference type="Proteomes" id="UP000017559"/>
    </source>
</evidence>
<dbReference type="HOGENOM" id="CLU_1695959_0_0_1"/>
<dbReference type="AlphaFoldDB" id="V2XJ08"/>
<dbReference type="EMBL" id="AWSO01000179">
    <property type="protein sequence ID" value="ESK93702.1"/>
    <property type="molecule type" value="Genomic_DNA"/>
</dbReference>
<name>V2XJ08_MONRO</name>
<proteinExistence type="predicted"/>
<sequence>MWDIWVADGFKAIRFMPEYGFKPQAPTHISSLNAAALKLYVSILSVLTGIDTDTIDQMSQCMSQLLLIQSVSPLHYVIIYSTIVHSGLLKDVLELCFHACSHGSHMDGQQSPAAQISAVSTLYVIRMPIDIFKYVLDILAKPVFCLNTIKLDMYN</sequence>
<dbReference type="Proteomes" id="UP000017559">
    <property type="component" value="Unassembled WGS sequence"/>
</dbReference>
<comment type="caution">
    <text evidence="1">The sequence shown here is derived from an EMBL/GenBank/DDBJ whole genome shotgun (WGS) entry which is preliminary data.</text>
</comment>
<accession>V2XJ08</accession>
<organism evidence="1 2">
    <name type="scientific">Moniliophthora roreri (strain MCA 2997)</name>
    <name type="common">Cocoa frosty pod rot fungus</name>
    <name type="synonym">Crinipellis roreri</name>
    <dbReference type="NCBI Taxonomy" id="1381753"/>
    <lineage>
        <taxon>Eukaryota</taxon>
        <taxon>Fungi</taxon>
        <taxon>Dikarya</taxon>
        <taxon>Basidiomycota</taxon>
        <taxon>Agaricomycotina</taxon>
        <taxon>Agaricomycetes</taxon>
        <taxon>Agaricomycetidae</taxon>
        <taxon>Agaricales</taxon>
        <taxon>Marasmiineae</taxon>
        <taxon>Marasmiaceae</taxon>
        <taxon>Moniliophthora</taxon>
    </lineage>
</organism>
<protein>
    <submittedName>
        <fullName evidence="1">Uncharacterized protein</fullName>
    </submittedName>
</protein>